<feature type="domain" description="Cytochrome c" evidence="5">
    <location>
        <begin position="34"/>
        <end position="117"/>
    </location>
</feature>
<dbReference type="InterPro" id="IPR036909">
    <property type="entry name" value="Cyt_c-like_dom_sf"/>
</dbReference>
<evidence type="ECO:0000256" key="3">
    <source>
        <dbReference type="ARBA" id="ARBA00023004"/>
    </source>
</evidence>
<dbReference type="GO" id="GO:0009055">
    <property type="term" value="F:electron transfer activity"/>
    <property type="evidence" value="ECO:0007669"/>
    <property type="project" value="InterPro"/>
</dbReference>
<dbReference type="Gene3D" id="1.10.760.10">
    <property type="entry name" value="Cytochrome c-like domain"/>
    <property type="match status" value="1"/>
</dbReference>
<dbReference type="Proteomes" id="UP000192902">
    <property type="component" value="Chromosome"/>
</dbReference>
<reference evidence="6 7" key="1">
    <citation type="submission" date="2017-04" db="EMBL/GenBank/DDBJ databases">
        <title>Complete genome sequence of the Campylobacter cuniculorum type strain LMG24588.</title>
        <authorList>
            <person name="Miller W.G."/>
            <person name="Yee E."/>
            <person name="Revez J."/>
            <person name="Bono J.L."/>
            <person name="Rossi M."/>
        </authorList>
    </citation>
    <scope>NUCLEOTIDE SEQUENCE [LARGE SCALE GENOMIC DNA]</scope>
    <source>
        <strain evidence="6 7">LMG 24588</strain>
    </source>
</reference>
<evidence type="ECO:0000259" key="5">
    <source>
        <dbReference type="PROSITE" id="PS51007"/>
    </source>
</evidence>
<dbReference type="GO" id="GO:0046872">
    <property type="term" value="F:metal ion binding"/>
    <property type="evidence" value="ECO:0007669"/>
    <property type="project" value="UniProtKB-KW"/>
</dbReference>
<proteinExistence type="predicted"/>
<evidence type="ECO:0000313" key="6">
    <source>
        <dbReference type="EMBL" id="ARJ56854.1"/>
    </source>
</evidence>
<dbReference type="EMBL" id="CP020867">
    <property type="protein sequence ID" value="ARJ56854.1"/>
    <property type="molecule type" value="Genomic_DNA"/>
</dbReference>
<gene>
    <name evidence="6" type="primary">cccB</name>
    <name evidence="6" type="ORF">CCUN_1262</name>
</gene>
<dbReference type="KEGG" id="ccun:CCUN_1262"/>
<evidence type="ECO:0000256" key="2">
    <source>
        <dbReference type="ARBA" id="ARBA00022723"/>
    </source>
</evidence>
<dbReference type="AlphaFoldDB" id="A0A1W6BXQ0"/>
<keyword evidence="2 4" id="KW-0479">Metal-binding</keyword>
<organism evidence="6 7">
    <name type="scientific">Campylobacter cuniculorum DSM 23162 = LMG 24588</name>
    <dbReference type="NCBI Taxonomy" id="1121267"/>
    <lineage>
        <taxon>Bacteria</taxon>
        <taxon>Pseudomonadati</taxon>
        <taxon>Campylobacterota</taxon>
        <taxon>Epsilonproteobacteria</taxon>
        <taxon>Campylobacterales</taxon>
        <taxon>Campylobacteraceae</taxon>
        <taxon>Campylobacter</taxon>
    </lineage>
</organism>
<sequence length="143" mass="16302">MLRWIFLSCFLSVFVFGINLKSLLTYTFDANKNYDLQKAKELYFQKKCNTCHGDEGEKKIGGSRVLKDMSAEDIKGALIGYTLDSSSSFGSSQMVFYASQLRHEEMDELIAYIKGINFAIDLQVQDLMEEEPAKKTKHGTFIK</sequence>
<name>A0A1W6BXQ0_9BACT</name>
<dbReference type="GO" id="GO:0020037">
    <property type="term" value="F:heme binding"/>
    <property type="evidence" value="ECO:0007669"/>
    <property type="project" value="InterPro"/>
</dbReference>
<evidence type="ECO:0000256" key="4">
    <source>
        <dbReference type="PROSITE-ProRule" id="PRU00433"/>
    </source>
</evidence>
<dbReference type="Pfam" id="PF00034">
    <property type="entry name" value="Cytochrom_C"/>
    <property type="match status" value="1"/>
</dbReference>
<dbReference type="SUPFAM" id="SSF46626">
    <property type="entry name" value="Cytochrome c"/>
    <property type="match status" value="1"/>
</dbReference>
<dbReference type="InterPro" id="IPR009056">
    <property type="entry name" value="Cyt_c-like_dom"/>
</dbReference>
<keyword evidence="3 4" id="KW-0408">Iron</keyword>
<dbReference type="STRING" id="1121267.CCUN_1262"/>
<protein>
    <submittedName>
        <fullName evidence="6">Cytochrome c553</fullName>
    </submittedName>
</protein>
<evidence type="ECO:0000313" key="7">
    <source>
        <dbReference type="Proteomes" id="UP000192902"/>
    </source>
</evidence>
<dbReference type="PROSITE" id="PS51007">
    <property type="entry name" value="CYTC"/>
    <property type="match status" value="1"/>
</dbReference>
<dbReference type="eggNOG" id="COG2863">
    <property type="taxonomic scope" value="Bacteria"/>
</dbReference>
<dbReference type="OrthoDB" id="5340148at2"/>
<keyword evidence="1 4" id="KW-0349">Heme</keyword>
<evidence type="ECO:0000256" key="1">
    <source>
        <dbReference type="ARBA" id="ARBA00022617"/>
    </source>
</evidence>
<accession>A0A1W6BXQ0</accession>